<reference evidence="2" key="1">
    <citation type="submission" date="2016-10" db="EMBL/GenBank/DDBJ databases">
        <authorList>
            <person name="Varghese N."/>
            <person name="Submissions S."/>
        </authorList>
    </citation>
    <scope>NUCLEOTIDE SEQUENCE [LARGE SCALE GENOMIC DNA]</scope>
    <source>
        <strain evidence="2">DSM 44544</strain>
    </source>
</reference>
<sequence>MGVRLQVVPTQGKDHREAPVRRWATTCARVVRRLQTPAFGGHPGKSTA</sequence>
<gene>
    <name evidence="1" type="ORF">SAMN04489727_8664</name>
</gene>
<evidence type="ECO:0000313" key="2">
    <source>
        <dbReference type="Proteomes" id="UP000199622"/>
    </source>
</evidence>
<proteinExistence type="predicted"/>
<accession>A0A1H5C909</accession>
<dbReference type="STRING" id="208445.SAMN04489727_8664"/>
<dbReference type="EMBL" id="FNSO01000004">
    <property type="protein sequence ID" value="SED63252.1"/>
    <property type="molecule type" value="Genomic_DNA"/>
</dbReference>
<dbReference type="AlphaFoldDB" id="A0A1H5C909"/>
<keyword evidence="2" id="KW-1185">Reference proteome</keyword>
<name>A0A1H5C909_9PSEU</name>
<organism evidence="1 2">
    <name type="scientific">Amycolatopsis tolypomycina</name>
    <dbReference type="NCBI Taxonomy" id="208445"/>
    <lineage>
        <taxon>Bacteria</taxon>
        <taxon>Bacillati</taxon>
        <taxon>Actinomycetota</taxon>
        <taxon>Actinomycetes</taxon>
        <taxon>Pseudonocardiales</taxon>
        <taxon>Pseudonocardiaceae</taxon>
        <taxon>Amycolatopsis</taxon>
    </lineage>
</organism>
<protein>
    <submittedName>
        <fullName evidence="1">Uncharacterized protein</fullName>
    </submittedName>
</protein>
<evidence type="ECO:0000313" key="1">
    <source>
        <dbReference type="EMBL" id="SED63252.1"/>
    </source>
</evidence>
<dbReference type="Proteomes" id="UP000199622">
    <property type="component" value="Unassembled WGS sequence"/>
</dbReference>